<dbReference type="PROSITE" id="PS50931">
    <property type="entry name" value="HTH_LYSR"/>
    <property type="match status" value="1"/>
</dbReference>
<dbReference type="InterPro" id="IPR000847">
    <property type="entry name" value="LysR_HTH_N"/>
</dbReference>
<evidence type="ECO:0000256" key="3">
    <source>
        <dbReference type="ARBA" id="ARBA00023125"/>
    </source>
</evidence>
<dbReference type="Gene3D" id="3.40.190.290">
    <property type="match status" value="1"/>
</dbReference>
<dbReference type="Pfam" id="PF00126">
    <property type="entry name" value="HTH_1"/>
    <property type="match status" value="1"/>
</dbReference>
<dbReference type="InterPro" id="IPR036390">
    <property type="entry name" value="WH_DNA-bd_sf"/>
</dbReference>
<dbReference type="SUPFAM" id="SSF53850">
    <property type="entry name" value="Periplasmic binding protein-like II"/>
    <property type="match status" value="1"/>
</dbReference>
<accession>A0A2P7S7V8</accession>
<dbReference type="InterPro" id="IPR050950">
    <property type="entry name" value="HTH-type_LysR_regulators"/>
</dbReference>
<evidence type="ECO:0000259" key="5">
    <source>
        <dbReference type="PROSITE" id="PS50931"/>
    </source>
</evidence>
<comment type="similarity">
    <text evidence="1">Belongs to the LysR transcriptional regulatory family.</text>
</comment>
<dbReference type="CDD" id="cd08440">
    <property type="entry name" value="PBP2_LTTR_like_4"/>
    <property type="match status" value="1"/>
</dbReference>
<dbReference type="Gene3D" id="1.10.10.10">
    <property type="entry name" value="Winged helix-like DNA-binding domain superfamily/Winged helix DNA-binding domain"/>
    <property type="match status" value="1"/>
</dbReference>
<gene>
    <name evidence="6" type="ORF">C7I85_19455</name>
</gene>
<dbReference type="EMBL" id="PXYL01000010">
    <property type="protein sequence ID" value="PSJ58569.1"/>
    <property type="molecule type" value="Genomic_DNA"/>
</dbReference>
<name>A0A2P7S7V8_9HYPH</name>
<dbReference type="Pfam" id="PF03466">
    <property type="entry name" value="LysR_substrate"/>
    <property type="match status" value="1"/>
</dbReference>
<dbReference type="AlphaFoldDB" id="A0A2P7S7V8"/>
<protein>
    <submittedName>
        <fullName evidence="6">LysR family transcriptional regulator</fullName>
    </submittedName>
</protein>
<dbReference type="PANTHER" id="PTHR30419">
    <property type="entry name" value="HTH-TYPE TRANSCRIPTIONAL REGULATOR YBHD"/>
    <property type="match status" value="1"/>
</dbReference>
<dbReference type="InterPro" id="IPR036388">
    <property type="entry name" value="WH-like_DNA-bd_sf"/>
</dbReference>
<dbReference type="InterPro" id="IPR005119">
    <property type="entry name" value="LysR_subst-bd"/>
</dbReference>
<organism evidence="6 7">
    <name type="scientific">Pseudaminobacter soli</name>
    <name type="common">ex Li et al. 2025</name>
    <dbReference type="NCBI Taxonomy" id="1295366"/>
    <lineage>
        <taxon>Bacteria</taxon>
        <taxon>Pseudomonadati</taxon>
        <taxon>Pseudomonadota</taxon>
        <taxon>Alphaproteobacteria</taxon>
        <taxon>Hyphomicrobiales</taxon>
        <taxon>Phyllobacteriaceae</taxon>
        <taxon>Pseudaminobacter</taxon>
    </lineage>
</organism>
<comment type="caution">
    <text evidence="6">The sequence shown here is derived from an EMBL/GenBank/DDBJ whole genome shotgun (WGS) entry which is preliminary data.</text>
</comment>
<evidence type="ECO:0000256" key="4">
    <source>
        <dbReference type="ARBA" id="ARBA00023163"/>
    </source>
</evidence>
<dbReference type="GO" id="GO:0003700">
    <property type="term" value="F:DNA-binding transcription factor activity"/>
    <property type="evidence" value="ECO:0007669"/>
    <property type="project" value="InterPro"/>
</dbReference>
<evidence type="ECO:0000256" key="2">
    <source>
        <dbReference type="ARBA" id="ARBA00023015"/>
    </source>
</evidence>
<reference evidence="6 7" key="1">
    <citation type="submission" date="2018-03" db="EMBL/GenBank/DDBJ databases">
        <title>The draft genome of Mesorhizobium soli JCM 19897.</title>
        <authorList>
            <person name="Li L."/>
            <person name="Liu L."/>
            <person name="Liang L."/>
            <person name="Wang T."/>
            <person name="Zhang X."/>
        </authorList>
    </citation>
    <scope>NUCLEOTIDE SEQUENCE [LARGE SCALE GENOMIC DNA]</scope>
    <source>
        <strain evidence="6 7">JCM 19897</strain>
    </source>
</reference>
<dbReference type="GO" id="GO:0005829">
    <property type="term" value="C:cytosol"/>
    <property type="evidence" value="ECO:0007669"/>
    <property type="project" value="TreeGrafter"/>
</dbReference>
<dbReference type="OrthoDB" id="8479357at2"/>
<dbReference type="GO" id="GO:0003677">
    <property type="term" value="F:DNA binding"/>
    <property type="evidence" value="ECO:0007669"/>
    <property type="project" value="UniProtKB-KW"/>
</dbReference>
<dbReference type="Proteomes" id="UP000240653">
    <property type="component" value="Unassembled WGS sequence"/>
</dbReference>
<dbReference type="SUPFAM" id="SSF46785">
    <property type="entry name" value="Winged helix' DNA-binding domain"/>
    <property type="match status" value="1"/>
</dbReference>
<evidence type="ECO:0000313" key="7">
    <source>
        <dbReference type="Proteomes" id="UP000240653"/>
    </source>
</evidence>
<keyword evidence="4" id="KW-0804">Transcription</keyword>
<dbReference type="PRINTS" id="PR00039">
    <property type="entry name" value="HTHLYSR"/>
</dbReference>
<evidence type="ECO:0000256" key="1">
    <source>
        <dbReference type="ARBA" id="ARBA00009437"/>
    </source>
</evidence>
<proteinExistence type="inferred from homology"/>
<keyword evidence="2" id="KW-0805">Transcription regulation</keyword>
<keyword evidence="7" id="KW-1185">Reference proteome</keyword>
<sequence>MKITIKQIESFLAVAELGNFSRAAQRLNIAQPALSQAIKDLEAELAVRLFDRTTRRVELTDAGREFRNSAAKALEELEHAVESVHELAERRRGRLRIAAPPLLAAVVLPQAIAEFQERYPGITVQIADVGTEQIIESVRSGKADCGLGTFSPAEEGIERVPLVRDSLMLFCDHRSPFNDAISVPWRELEDQPLITLTRDSGIRLLVEVGFEAAEIALKPAYEVTQVTTAIALVEAGLGVAVLPTYALAAARYRKVVGKLLTDPNISREVSLIHATGRSVSPAVSAFATIVRRYAQQLTPRETS</sequence>
<evidence type="ECO:0000313" key="6">
    <source>
        <dbReference type="EMBL" id="PSJ58569.1"/>
    </source>
</evidence>
<dbReference type="RefSeq" id="WP_106725665.1">
    <property type="nucleotide sequence ID" value="NZ_PXYL01000010.1"/>
</dbReference>
<feature type="domain" description="HTH lysR-type" evidence="5">
    <location>
        <begin position="3"/>
        <end position="60"/>
    </location>
</feature>
<keyword evidence="3" id="KW-0238">DNA-binding</keyword>
<dbReference type="FunFam" id="1.10.10.10:FF:000001">
    <property type="entry name" value="LysR family transcriptional regulator"/>
    <property type="match status" value="1"/>
</dbReference>
<dbReference type="PANTHER" id="PTHR30419:SF8">
    <property type="entry name" value="NITROGEN ASSIMILATION TRANSCRIPTIONAL ACTIVATOR-RELATED"/>
    <property type="match status" value="1"/>
</dbReference>